<dbReference type="Proteomes" id="UP000238707">
    <property type="component" value="Unassembled WGS sequence"/>
</dbReference>
<organism evidence="1 2">
    <name type="scientific">Vibrio chagasii</name>
    <dbReference type="NCBI Taxonomy" id="170679"/>
    <lineage>
        <taxon>Bacteria</taxon>
        <taxon>Pseudomonadati</taxon>
        <taxon>Pseudomonadota</taxon>
        <taxon>Gammaproteobacteria</taxon>
        <taxon>Vibrionales</taxon>
        <taxon>Vibrionaceae</taxon>
        <taxon>Vibrio</taxon>
    </lineage>
</organism>
<sequence length="160" mass="18071">MSRLLIFSFIIFSFSGLADPFIGAVNLSVDIYSKRKINGLDIVTPQSDFTLEYESGKNKFKVLKIPFIVKSTISKSALDNYSLTLLNAETYCKTESKSETLPKVMFKVDDTEFSVSKALKFKNNANESNHTLSVDVYDVKQVNQFQECQGRLSIMARARI</sequence>
<reference evidence="1 2" key="1">
    <citation type="submission" date="2016-12" db="EMBL/GenBank/DDBJ databases">
        <title>Diversity of luminous bacteria.</title>
        <authorList>
            <person name="Yoshizawa S."/>
            <person name="Kogure K."/>
        </authorList>
    </citation>
    <scope>NUCLEOTIDE SEQUENCE [LARGE SCALE GENOMIC DNA]</scope>
    <source>
        <strain evidence="1 2">LC2-408</strain>
    </source>
</reference>
<evidence type="ECO:0000313" key="1">
    <source>
        <dbReference type="EMBL" id="PQJ64203.1"/>
    </source>
</evidence>
<accession>A0A2S7VPX0</accession>
<comment type="caution">
    <text evidence="1">The sequence shown here is derived from an EMBL/GenBank/DDBJ whole genome shotgun (WGS) entry which is preliminary data.</text>
</comment>
<evidence type="ECO:0000313" key="2">
    <source>
        <dbReference type="Proteomes" id="UP000238707"/>
    </source>
</evidence>
<protein>
    <submittedName>
        <fullName evidence="1">Uncharacterized protein</fullName>
    </submittedName>
</protein>
<dbReference type="RefSeq" id="WP_105023830.1">
    <property type="nucleotide sequence ID" value="NZ_MSCI01000001.1"/>
</dbReference>
<gene>
    <name evidence="1" type="ORF">BTO10_05280</name>
</gene>
<proteinExistence type="predicted"/>
<dbReference type="AlphaFoldDB" id="A0A2S7VPX0"/>
<dbReference type="EMBL" id="MSCI01000001">
    <property type="protein sequence ID" value="PQJ64203.1"/>
    <property type="molecule type" value="Genomic_DNA"/>
</dbReference>
<keyword evidence="2" id="KW-1185">Reference proteome</keyword>
<name>A0A2S7VPX0_9VIBR</name>